<evidence type="ECO:0000256" key="2">
    <source>
        <dbReference type="ARBA" id="ARBA00004574"/>
    </source>
</evidence>
<dbReference type="SMART" id="SM00487">
    <property type="entry name" value="DEXDc"/>
    <property type="match status" value="1"/>
</dbReference>
<feature type="compositionally biased region" description="Basic and acidic residues" evidence="16">
    <location>
        <begin position="1"/>
        <end position="53"/>
    </location>
</feature>
<dbReference type="CDD" id="cd18793">
    <property type="entry name" value="SF2_C_SNF"/>
    <property type="match status" value="1"/>
</dbReference>
<dbReference type="InterPro" id="IPR000330">
    <property type="entry name" value="SNF2_N"/>
</dbReference>
<dbReference type="PROSITE" id="PS51194">
    <property type="entry name" value="HELICASE_CTER"/>
    <property type="match status" value="1"/>
</dbReference>
<dbReference type="GO" id="GO:0008270">
    <property type="term" value="F:zinc ion binding"/>
    <property type="evidence" value="ECO:0007669"/>
    <property type="project" value="UniProtKB-KW"/>
</dbReference>
<keyword evidence="9" id="KW-0347">Helicase</keyword>
<dbReference type="SMART" id="SM00490">
    <property type="entry name" value="HELICc"/>
    <property type="match status" value="1"/>
</dbReference>
<protein>
    <recommendedName>
        <fullName evidence="15">ATP-dependent helicase ATRX</fullName>
    </recommendedName>
</protein>
<evidence type="ECO:0000256" key="5">
    <source>
        <dbReference type="ARBA" id="ARBA00022723"/>
    </source>
</evidence>
<dbReference type="GO" id="GO:0016887">
    <property type="term" value="F:ATP hydrolysis activity"/>
    <property type="evidence" value="ECO:0007669"/>
    <property type="project" value="InterPro"/>
</dbReference>
<evidence type="ECO:0000256" key="13">
    <source>
        <dbReference type="ARBA" id="ARBA00023125"/>
    </source>
</evidence>
<keyword evidence="8" id="KW-0378">Hydrolase</keyword>
<dbReference type="InterPro" id="IPR027417">
    <property type="entry name" value="P-loop_NTPase"/>
</dbReference>
<evidence type="ECO:0000256" key="9">
    <source>
        <dbReference type="ARBA" id="ARBA00022806"/>
    </source>
</evidence>
<evidence type="ECO:0000256" key="12">
    <source>
        <dbReference type="ARBA" id="ARBA00022895"/>
    </source>
</evidence>
<evidence type="ECO:0000259" key="18">
    <source>
        <dbReference type="PROSITE" id="PS51194"/>
    </source>
</evidence>
<proteinExistence type="inferred from homology"/>
<evidence type="ECO:0000256" key="7">
    <source>
        <dbReference type="ARBA" id="ARBA00022771"/>
    </source>
</evidence>
<evidence type="ECO:0000256" key="14">
    <source>
        <dbReference type="ARBA" id="ARBA00023242"/>
    </source>
</evidence>
<dbReference type="CDD" id="cd11726">
    <property type="entry name" value="ADDz_ATRX"/>
    <property type="match status" value="1"/>
</dbReference>
<feature type="compositionally biased region" description="Acidic residues" evidence="16">
    <location>
        <begin position="54"/>
        <end position="70"/>
    </location>
</feature>
<dbReference type="Pfam" id="PF00271">
    <property type="entry name" value="Helicase_C"/>
    <property type="match status" value="1"/>
</dbReference>
<name>U5D694_AMBTC</name>
<dbReference type="PROSITE" id="PS51533">
    <property type="entry name" value="ADD"/>
    <property type="match status" value="1"/>
</dbReference>
<comment type="similarity">
    <text evidence="3">Belongs to the SNF2/RAD54 helicase family.</text>
</comment>
<dbReference type="InterPro" id="IPR044574">
    <property type="entry name" value="ARIP4-like"/>
</dbReference>
<feature type="domain" description="Helicase C-terminal" evidence="18">
    <location>
        <begin position="1224"/>
        <end position="1392"/>
    </location>
</feature>
<sequence>MNEKEGEYKELEDSVTREEQKELGNSKIDEGQKEIEEYENGNERKELEDHEDGKEENEFDDGEGANDLEGYDIGRKQQELRDYKIIDGHKQLEGNENGNGWKQSDDSTIDKEQKDVEDSEIVNEEEELEDLENGKEHEELEDSEIGTDSFVEDSDDDEPFISENESDLDVEAPLTDAEIEELINEFLEVESKAAEAQESLEKESLAQVENEVRFELSEKFRGDDLEKAVSDEMETYKGEWERLLDDLETQSALLLEQLDGAGVELPSLYKWVESQAPEGCSTEAWRKRIQWAGSQLTNEIAESISGAENYLQACRPVRRHHGKLLEEGASGFLSRKLATNDNKDSLNENAEKDWNSVNEILHSHNLPGESNSFGSKSYASVYLASTPLQAANMGLNFPGVDEVEEIDDIENCSRDPFYADAVANEDETGLTDEQKKKIRKVKEEEDAIFTLRLQNRLKQRRHRTHKTNQDTLLKETGSGVHNDFRVCVPSGECSAKDTDSAELHGEKMAVEGVPSVSAIPASILSKRSHDSGNHEIDTKRSRTVIIDSDDEMDVVEQTTSTNVLNPSINPSKVSEHYRCSACSDILNASKVCRHPLLGVIICENCKLVINRRSPRKDPDCSECYCGWCGKVDDLIGCRLCAMLFCARCIGRNFSKEKLERVRSCGWECCCCAPDQLEQLVLECDNALRVSDNVASSSGSDSDLPQSVVDIQLSYKKKLKKWTRRILDDTELGEETKQKIAIEKERQEHLKSLQEQFAFKTLGKSAATCNGNAADFAGEKVLGDAVKGFIMNVVREENEEPVRVPPSISAHLKPHQIGGLRFMWENCIQSVKKIKSGDKGLGCILAHTMGLGKTFQVIAFLYTTMRSIDLGLRTALIVTPVNVLHNWRQEFIKWRPTELKPLSVFMLEDVSRDYSQRARLLAKWRRKGGVLLIGYAAFRNLSFGKNVRDRNVAFEISHALQDGPDILVCDEAHMIKNTKADITQALKQVKCQRRIALTGSPLQNNLMEYFCMVDFVREGFLGSSHEFRNRFQNPIENGQHTNSTSHDVKIMNQRSHILYEQLKGFVQRKDMNVVKNELPPKTVYVISVKLSPMQRKLYKRFLDVNGLTNDKVNSDKGIKTRCFFTAYQSLAKIWNHPGLLQMAKEHKDSHRREYAVENFLVDDSSSDENVDREMNGDKPRNKADCSNKKAENGLLNEDIDWWVDLIQDKIYKEIEYSGKMVLLFDLLHMSSEVGDKALVFSQSLTTLDLIELFLAKVPRKGQQDKYWKQGKDWYRLDGSTDGAERARLVEKFNNPHNSRVKCALISTRAGCLGINLHAANRVIVVDGSWNPTHDLQAIYRVWRYGQQKPVYAYRLMAHGTMEEKIYKRQVTKEGLAARVVDKQQVHRTMSKEEILHLFDFGDEENGDPVIERMQGTSSTSNEGTVACMSKLTSFPSSDGSSSPDEFMDRLLSRHHPRWIANYHEHETLLQENEEDRLSKEEQDMALETFLRTFEWKEVQRVSLDEGGAPHHSHNNSKAILVDRESGGPHQQHQKQQGRGRVRKCANLSHLLTLRSRDIRSGSTTVCDKCAQEISWESLHSKDGKGK</sequence>
<feature type="region of interest" description="Disordered" evidence="16">
    <location>
        <begin position="86"/>
        <end position="173"/>
    </location>
</feature>
<keyword evidence="4" id="KW-0158">Chromosome</keyword>
<feature type="compositionally biased region" description="Basic and acidic residues" evidence="16">
    <location>
        <begin position="1168"/>
        <end position="1186"/>
    </location>
</feature>
<dbReference type="InterPro" id="IPR049730">
    <property type="entry name" value="SNF2/RAD54-like_C"/>
</dbReference>
<reference evidence="21" key="1">
    <citation type="journal article" date="2013" name="Science">
        <title>The Amborella genome and the evolution of flowering plants.</title>
        <authorList>
            <consortium name="Amborella Genome Project"/>
        </authorList>
    </citation>
    <scope>NUCLEOTIDE SEQUENCE [LARGE SCALE GENOMIC DNA]</scope>
</reference>
<dbReference type="InterPro" id="IPR001650">
    <property type="entry name" value="Helicase_C-like"/>
</dbReference>
<comment type="subcellular location">
    <subcellularLocation>
        <location evidence="2">Chromosome</location>
        <location evidence="2">Telomere</location>
    </subcellularLocation>
    <subcellularLocation>
        <location evidence="1">Nucleus</location>
    </subcellularLocation>
</comment>
<dbReference type="InterPro" id="IPR014001">
    <property type="entry name" value="Helicase_ATP-bd"/>
</dbReference>
<dbReference type="KEGG" id="atr:18444171"/>
<dbReference type="Pfam" id="PF00176">
    <property type="entry name" value="SNF2-rel_dom"/>
    <property type="match status" value="1"/>
</dbReference>
<gene>
    <name evidence="20" type="ORF">AMTR_s00039p00200130</name>
</gene>
<evidence type="ECO:0000256" key="16">
    <source>
        <dbReference type="SAM" id="MobiDB-lite"/>
    </source>
</evidence>
<keyword evidence="13" id="KW-0238">DNA-binding</keyword>
<feature type="region of interest" description="Disordered" evidence="16">
    <location>
        <begin position="1"/>
        <end position="74"/>
    </location>
</feature>
<evidence type="ECO:0000313" key="20">
    <source>
        <dbReference type="EMBL" id="ERN15878.1"/>
    </source>
</evidence>
<feature type="region of interest" description="Disordered" evidence="16">
    <location>
        <begin position="1164"/>
        <end position="1186"/>
    </location>
</feature>
<keyword evidence="21" id="KW-1185">Reference proteome</keyword>
<dbReference type="Gramene" id="ERN15878">
    <property type="protein sequence ID" value="ERN15878"/>
    <property type="gene ID" value="AMTR_s00039p00200130"/>
</dbReference>
<dbReference type="Gene3D" id="3.40.50.300">
    <property type="entry name" value="P-loop containing nucleotide triphosphate hydrolases"/>
    <property type="match status" value="1"/>
</dbReference>
<evidence type="ECO:0000256" key="10">
    <source>
        <dbReference type="ARBA" id="ARBA00022833"/>
    </source>
</evidence>
<dbReference type="OMA" id="REDRECV"/>
<keyword evidence="12" id="KW-0779">Telomere</keyword>
<feature type="domain" description="Helicase ATP-binding" evidence="17">
    <location>
        <begin position="833"/>
        <end position="1018"/>
    </location>
</feature>
<evidence type="ECO:0000256" key="8">
    <source>
        <dbReference type="ARBA" id="ARBA00022801"/>
    </source>
</evidence>
<evidence type="ECO:0000313" key="21">
    <source>
        <dbReference type="Proteomes" id="UP000017836"/>
    </source>
</evidence>
<dbReference type="GO" id="GO:0043007">
    <property type="term" value="P:maintenance of rDNA"/>
    <property type="evidence" value="ECO:0007669"/>
    <property type="project" value="EnsemblPlants"/>
</dbReference>
<keyword evidence="5" id="KW-0479">Metal-binding</keyword>
<dbReference type="HOGENOM" id="CLU_002089_0_0_1"/>
<dbReference type="PANTHER" id="PTHR45797:SF1">
    <property type="entry name" value="HELICASE ARIP4"/>
    <property type="match status" value="1"/>
</dbReference>
<dbReference type="GO" id="GO:0140658">
    <property type="term" value="F:ATP-dependent chromatin remodeler activity"/>
    <property type="evidence" value="ECO:0000318"/>
    <property type="project" value="GO_Central"/>
</dbReference>
<dbReference type="GO" id="GO:0005634">
    <property type="term" value="C:nucleus"/>
    <property type="evidence" value="ECO:0000318"/>
    <property type="project" value="GO_Central"/>
</dbReference>
<feature type="domain" description="PHD-type" evidence="19">
    <location>
        <begin position="567"/>
        <end position="699"/>
    </location>
</feature>
<dbReference type="GO" id="GO:0009555">
    <property type="term" value="P:pollen development"/>
    <property type="evidence" value="ECO:0007669"/>
    <property type="project" value="EnsemblPlants"/>
</dbReference>
<dbReference type="EMBL" id="KI392495">
    <property type="protein sequence ID" value="ERN15878.1"/>
    <property type="molecule type" value="Genomic_DNA"/>
</dbReference>
<dbReference type="OrthoDB" id="2020972at2759"/>
<evidence type="ECO:0000259" key="19">
    <source>
        <dbReference type="PROSITE" id="PS51533"/>
    </source>
</evidence>
<dbReference type="Proteomes" id="UP000017836">
    <property type="component" value="Unassembled WGS sequence"/>
</dbReference>
<evidence type="ECO:0000259" key="17">
    <source>
        <dbReference type="PROSITE" id="PS51192"/>
    </source>
</evidence>
<feature type="compositionally biased region" description="Acidic residues" evidence="16">
    <location>
        <begin position="139"/>
        <end position="170"/>
    </location>
</feature>
<dbReference type="PANTHER" id="PTHR45797">
    <property type="entry name" value="RAD54-LIKE"/>
    <property type="match status" value="1"/>
</dbReference>
<feature type="compositionally biased region" description="Acidic residues" evidence="16">
    <location>
        <begin position="117"/>
        <end position="131"/>
    </location>
</feature>
<dbReference type="STRING" id="13333.U5D694"/>
<dbReference type="GO" id="GO:0000781">
    <property type="term" value="C:chromosome, telomeric region"/>
    <property type="evidence" value="ECO:0007669"/>
    <property type="project" value="UniProtKB-SubCell"/>
</dbReference>
<evidence type="ECO:0000256" key="1">
    <source>
        <dbReference type="ARBA" id="ARBA00004123"/>
    </source>
</evidence>
<evidence type="ECO:0000256" key="11">
    <source>
        <dbReference type="ARBA" id="ARBA00022840"/>
    </source>
</evidence>
<evidence type="ECO:0000256" key="3">
    <source>
        <dbReference type="ARBA" id="ARBA00007025"/>
    </source>
</evidence>
<keyword evidence="6" id="KW-0547">Nucleotide-binding</keyword>
<dbReference type="GO" id="GO:0003712">
    <property type="term" value="F:transcription coregulator activity"/>
    <property type="evidence" value="ECO:0000318"/>
    <property type="project" value="GO_Central"/>
</dbReference>
<keyword evidence="7" id="KW-0863">Zinc-finger</keyword>
<dbReference type="InterPro" id="IPR025766">
    <property type="entry name" value="ADD"/>
</dbReference>
<keyword evidence="10" id="KW-0862">Zinc</keyword>
<feature type="compositionally biased region" description="Basic and acidic residues" evidence="16">
    <location>
        <begin position="103"/>
        <end position="116"/>
    </location>
</feature>
<keyword evidence="11" id="KW-0067">ATP-binding</keyword>
<dbReference type="GO" id="GO:0006325">
    <property type="term" value="P:chromatin organization"/>
    <property type="evidence" value="ECO:0000318"/>
    <property type="project" value="GO_Central"/>
</dbReference>
<dbReference type="GO" id="GO:0004386">
    <property type="term" value="F:helicase activity"/>
    <property type="evidence" value="ECO:0007669"/>
    <property type="project" value="UniProtKB-KW"/>
</dbReference>
<dbReference type="SUPFAM" id="SSF52540">
    <property type="entry name" value="P-loop containing nucleoside triphosphate hydrolases"/>
    <property type="match status" value="2"/>
</dbReference>
<dbReference type="eggNOG" id="KOG1015">
    <property type="taxonomic scope" value="Eukaryota"/>
</dbReference>
<dbReference type="Gene3D" id="3.40.50.10810">
    <property type="entry name" value="Tandem AAA-ATPase domain"/>
    <property type="match status" value="1"/>
</dbReference>
<evidence type="ECO:0000256" key="4">
    <source>
        <dbReference type="ARBA" id="ARBA00022454"/>
    </source>
</evidence>
<evidence type="ECO:0000256" key="6">
    <source>
        <dbReference type="ARBA" id="ARBA00022741"/>
    </source>
</evidence>
<keyword evidence="14" id="KW-0539">Nucleus</keyword>
<dbReference type="GO" id="GO:0005524">
    <property type="term" value="F:ATP binding"/>
    <property type="evidence" value="ECO:0007669"/>
    <property type="project" value="UniProtKB-KW"/>
</dbReference>
<dbReference type="PROSITE" id="PS51192">
    <property type="entry name" value="HELICASE_ATP_BIND_1"/>
    <property type="match status" value="1"/>
</dbReference>
<organism evidence="20 21">
    <name type="scientific">Amborella trichopoda</name>
    <dbReference type="NCBI Taxonomy" id="13333"/>
    <lineage>
        <taxon>Eukaryota</taxon>
        <taxon>Viridiplantae</taxon>
        <taxon>Streptophyta</taxon>
        <taxon>Embryophyta</taxon>
        <taxon>Tracheophyta</taxon>
        <taxon>Spermatophyta</taxon>
        <taxon>Magnoliopsida</taxon>
        <taxon>Amborellales</taxon>
        <taxon>Amborellaceae</taxon>
        <taxon>Amborella</taxon>
    </lineage>
</organism>
<dbReference type="GO" id="GO:0003677">
    <property type="term" value="F:DNA binding"/>
    <property type="evidence" value="ECO:0007669"/>
    <property type="project" value="UniProtKB-KW"/>
</dbReference>
<evidence type="ECO:0000256" key="15">
    <source>
        <dbReference type="ARBA" id="ARBA00031106"/>
    </source>
</evidence>
<dbReference type="InterPro" id="IPR038718">
    <property type="entry name" value="SNF2-like_sf"/>
</dbReference>
<accession>U5D694</accession>